<gene>
    <name evidence="1" type="ORF">PXEA_LOCUS37506</name>
</gene>
<organism evidence="1 2">
    <name type="scientific">Protopolystoma xenopodis</name>
    <dbReference type="NCBI Taxonomy" id="117903"/>
    <lineage>
        <taxon>Eukaryota</taxon>
        <taxon>Metazoa</taxon>
        <taxon>Spiralia</taxon>
        <taxon>Lophotrochozoa</taxon>
        <taxon>Platyhelminthes</taxon>
        <taxon>Monogenea</taxon>
        <taxon>Polyopisthocotylea</taxon>
        <taxon>Polystomatidea</taxon>
        <taxon>Polystomatidae</taxon>
        <taxon>Protopolystoma</taxon>
    </lineage>
</organism>
<comment type="caution">
    <text evidence="1">The sequence shown here is derived from an EMBL/GenBank/DDBJ whole genome shotgun (WGS) entry which is preliminary data.</text>
</comment>
<dbReference type="Proteomes" id="UP000784294">
    <property type="component" value="Unassembled WGS sequence"/>
</dbReference>
<dbReference type="AlphaFoldDB" id="A0A448XST0"/>
<keyword evidence="2" id="KW-1185">Reference proteome</keyword>
<accession>A0A448XST0</accession>
<protein>
    <submittedName>
        <fullName evidence="1">Uncharacterized protein</fullName>
    </submittedName>
</protein>
<sequence>MHAYTHSLGNVGSVVFVAIAYGRVPGCELILHCPFSFGRSVCLPPKRQAQQAEHRLANQKGGLSYQSTIQPSSQPTGHHWPIRSRHAWQCVEMKNRYALLECVHRALSACSAGLLACPAKATGVVLCVASFSDVSCLTAVAPVAICRCCVSVVSSAFAGFAVVEAVAVCILSTSVAVMHEDGDLPLKPRGLQHVCSSAVSSAEGDFCLHASSVNFPFLA</sequence>
<evidence type="ECO:0000313" key="1">
    <source>
        <dbReference type="EMBL" id="VEL44066.1"/>
    </source>
</evidence>
<evidence type="ECO:0000313" key="2">
    <source>
        <dbReference type="Proteomes" id="UP000784294"/>
    </source>
</evidence>
<name>A0A448XST0_9PLAT</name>
<feature type="non-terminal residue" evidence="1">
    <location>
        <position position="1"/>
    </location>
</feature>
<reference evidence="1" key="1">
    <citation type="submission" date="2018-11" db="EMBL/GenBank/DDBJ databases">
        <authorList>
            <consortium name="Pathogen Informatics"/>
        </authorList>
    </citation>
    <scope>NUCLEOTIDE SEQUENCE</scope>
</reference>
<dbReference type="EMBL" id="CAAALY010288957">
    <property type="protein sequence ID" value="VEL44066.1"/>
    <property type="molecule type" value="Genomic_DNA"/>
</dbReference>
<proteinExistence type="predicted"/>